<organism evidence="1 2">
    <name type="scientific">Lentzea indica</name>
    <dbReference type="NCBI Taxonomy" id="2604800"/>
    <lineage>
        <taxon>Bacteria</taxon>
        <taxon>Bacillati</taxon>
        <taxon>Actinomycetota</taxon>
        <taxon>Actinomycetes</taxon>
        <taxon>Pseudonocardiales</taxon>
        <taxon>Pseudonocardiaceae</taxon>
        <taxon>Lentzea</taxon>
    </lineage>
</organism>
<proteinExistence type="predicted"/>
<protein>
    <recommendedName>
        <fullName evidence="3">ASCH domain-containing protein</fullName>
    </recommendedName>
</protein>
<keyword evidence="2" id="KW-1185">Reference proteome</keyword>
<dbReference type="RefSeq" id="WP_167973947.1">
    <property type="nucleotide sequence ID" value="NZ_VSRL01000039.1"/>
</dbReference>
<evidence type="ECO:0000313" key="1">
    <source>
        <dbReference type="EMBL" id="NKE57844.1"/>
    </source>
</evidence>
<comment type="caution">
    <text evidence="1">The sequence shown here is derived from an EMBL/GenBank/DDBJ whole genome shotgun (WGS) entry which is preliminary data.</text>
</comment>
<reference evidence="1 2" key="1">
    <citation type="submission" date="2019-08" db="EMBL/GenBank/DDBJ databases">
        <title>Lentzea from Indian Himalayas.</title>
        <authorList>
            <person name="Mandal S."/>
            <person name="Mallick Gupta A."/>
            <person name="Maiti P.K."/>
            <person name="Sarkar J."/>
            <person name="Mandal S."/>
        </authorList>
    </citation>
    <scope>NUCLEOTIDE SEQUENCE [LARGE SCALE GENOMIC DNA]</scope>
    <source>
        <strain evidence="1 2">PSKA42</strain>
    </source>
</reference>
<name>A0ABX1FGG9_9PSEU</name>
<sequence>MLIRVADWERIRSGEVTLQFRRWKRPTVRAGGTLRTSLGVLAIDAVDVVSRVTRAEAAAAGFPTVAALMSSVDGREGSLYRIRLRFVGEDPRIELRSSSDVDGLELSDAAVALLRLIAANPGVRAADLAASVGREKLPFKADVRKLKAKGLTESLEVGYRLSPRGEAYLRTLSSGP</sequence>
<accession>A0ABX1FGG9</accession>
<dbReference type="Proteomes" id="UP001515943">
    <property type="component" value="Unassembled WGS sequence"/>
</dbReference>
<evidence type="ECO:0000313" key="2">
    <source>
        <dbReference type="Proteomes" id="UP001515943"/>
    </source>
</evidence>
<evidence type="ECO:0008006" key="3">
    <source>
        <dbReference type="Google" id="ProtNLM"/>
    </source>
</evidence>
<dbReference type="EMBL" id="VSRL01000039">
    <property type="protein sequence ID" value="NKE57844.1"/>
    <property type="molecule type" value="Genomic_DNA"/>
</dbReference>
<gene>
    <name evidence="1" type="ORF">FXN61_13785</name>
</gene>